<dbReference type="GeneID" id="85313843"/>
<proteinExistence type="predicted"/>
<sequence>MASPSPHLVFSTAHELQQQLADGKITSVELVDLFLHQIKRHNHEGLKVNAVLAVMPREVAIERARMLDQERQEGRVWSVLHGIPIIIKDAIVTDQSLGMPTTVGAHAFATLKAKANAKLVDQLIDAGIIVFAKATLTEFCGLKSNNTPMGWSAYGGQTLSAYRTEGLDEKDQPFSAGSSSGTAVGIITGFSPIGIGTETTGSIVYPASASGLYGMRISSRSVSLDGVFSLSKSFDSVGGMARDPADLAALTEVLLTEEARSRVSESGYEKAMGEGWEGMGVGVLSSTWGVDESIVKGKWDLPSVVDVYESAVKTMESHGCRIVYPLQCADADTLKYEDLDLTKLAYHEFPAQVEKFVNNFEHDADMTNLQDIIAWNVKHKEKAMPEPYTTQTELIKAANSSNNITLEVHATAVRELHRLAGCDGMSKVMDEHGLDVVLSASESRLVTYAGCAGWPIATVPLGNLEKNGQPIGMFAIARARREDVLLRFMAGWHATFKGAEPPVVPV</sequence>
<dbReference type="AlphaFoldDB" id="A0AAJ0BV17"/>
<name>A0AAJ0BV17_9PEZI</name>
<dbReference type="Proteomes" id="UP001244011">
    <property type="component" value="Unassembled WGS sequence"/>
</dbReference>
<dbReference type="Gene3D" id="3.90.1300.10">
    <property type="entry name" value="Amidase signature (AS) domain"/>
    <property type="match status" value="1"/>
</dbReference>
<organism evidence="2 3">
    <name type="scientific">Phialemonium atrogriseum</name>
    <dbReference type="NCBI Taxonomy" id="1093897"/>
    <lineage>
        <taxon>Eukaryota</taxon>
        <taxon>Fungi</taxon>
        <taxon>Dikarya</taxon>
        <taxon>Ascomycota</taxon>
        <taxon>Pezizomycotina</taxon>
        <taxon>Sordariomycetes</taxon>
        <taxon>Sordariomycetidae</taxon>
        <taxon>Cephalothecales</taxon>
        <taxon>Cephalothecaceae</taxon>
        <taxon>Phialemonium</taxon>
    </lineage>
</organism>
<dbReference type="RefSeq" id="XP_060280720.1">
    <property type="nucleotide sequence ID" value="XM_060430656.1"/>
</dbReference>
<feature type="domain" description="Amidase" evidence="1">
    <location>
        <begin position="29"/>
        <end position="486"/>
    </location>
</feature>
<reference evidence="2" key="1">
    <citation type="submission" date="2023-06" db="EMBL/GenBank/DDBJ databases">
        <title>Genome-scale phylogeny and comparative genomics of the fungal order Sordariales.</title>
        <authorList>
            <consortium name="Lawrence Berkeley National Laboratory"/>
            <person name="Hensen N."/>
            <person name="Bonometti L."/>
            <person name="Westerberg I."/>
            <person name="Brannstrom I.O."/>
            <person name="Guillou S."/>
            <person name="Cros-Aarteil S."/>
            <person name="Calhoun S."/>
            <person name="Haridas S."/>
            <person name="Kuo A."/>
            <person name="Mondo S."/>
            <person name="Pangilinan J."/>
            <person name="Riley R."/>
            <person name="Labutti K."/>
            <person name="Andreopoulos B."/>
            <person name="Lipzen A."/>
            <person name="Chen C."/>
            <person name="Yanf M."/>
            <person name="Daum C."/>
            <person name="Ng V."/>
            <person name="Clum A."/>
            <person name="Steindorff A."/>
            <person name="Ohm R."/>
            <person name="Martin F."/>
            <person name="Silar P."/>
            <person name="Natvig D."/>
            <person name="Lalanne C."/>
            <person name="Gautier V."/>
            <person name="Ament-Velasquez S.L."/>
            <person name="Kruys A."/>
            <person name="Hutchinson M.I."/>
            <person name="Powell A.J."/>
            <person name="Barry K."/>
            <person name="Miller A.N."/>
            <person name="Grigoriev I.V."/>
            <person name="Debuchy R."/>
            <person name="Gladieux P."/>
            <person name="Thoren M.H."/>
            <person name="Johannesson H."/>
        </authorList>
    </citation>
    <scope>NUCLEOTIDE SEQUENCE</scope>
    <source>
        <strain evidence="2">8032-3</strain>
    </source>
</reference>
<dbReference type="EMBL" id="MU839020">
    <property type="protein sequence ID" value="KAK1764507.1"/>
    <property type="molecule type" value="Genomic_DNA"/>
</dbReference>
<dbReference type="InterPro" id="IPR023631">
    <property type="entry name" value="Amidase_dom"/>
</dbReference>
<keyword evidence="3" id="KW-1185">Reference proteome</keyword>
<gene>
    <name evidence="2" type="ORF">QBC33DRAFT_572572</name>
</gene>
<evidence type="ECO:0000313" key="2">
    <source>
        <dbReference type="EMBL" id="KAK1764507.1"/>
    </source>
</evidence>
<dbReference type="Pfam" id="PF01425">
    <property type="entry name" value="Amidase"/>
    <property type="match status" value="1"/>
</dbReference>
<dbReference type="SUPFAM" id="SSF75304">
    <property type="entry name" value="Amidase signature (AS) enzymes"/>
    <property type="match status" value="1"/>
</dbReference>
<dbReference type="PANTHER" id="PTHR42678">
    <property type="entry name" value="AMIDASE"/>
    <property type="match status" value="1"/>
</dbReference>
<evidence type="ECO:0000259" key="1">
    <source>
        <dbReference type="Pfam" id="PF01425"/>
    </source>
</evidence>
<accession>A0AAJ0BV17</accession>
<evidence type="ECO:0000313" key="3">
    <source>
        <dbReference type="Proteomes" id="UP001244011"/>
    </source>
</evidence>
<dbReference type="InterPro" id="IPR036928">
    <property type="entry name" value="AS_sf"/>
</dbReference>
<comment type="caution">
    <text evidence="2">The sequence shown here is derived from an EMBL/GenBank/DDBJ whole genome shotgun (WGS) entry which is preliminary data.</text>
</comment>
<protein>
    <submittedName>
        <fullName evidence="2">Amidase-like protein</fullName>
    </submittedName>
</protein>
<dbReference type="PANTHER" id="PTHR42678:SF34">
    <property type="entry name" value="OS04G0183300 PROTEIN"/>
    <property type="match status" value="1"/>
</dbReference>